<feature type="chain" id="PRO_5005891938" evidence="1">
    <location>
        <begin position="18"/>
        <end position="667"/>
    </location>
</feature>
<dbReference type="InterPro" id="IPR017850">
    <property type="entry name" value="Alkaline_phosphatase_core_sf"/>
</dbReference>
<dbReference type="Gene3D" id="3.40.720.10">
    <property type="entry name" value="Alkaline Phosphatase, subunit A"/>
    <property type="match status" value="1"/>
</dbReference>
<evidence type="ECO:0000313" key="2">
    <source>
        <dbReference type="Proteomes" id="UP000038045"/>
    </source>
</evidence>
<keyword evidence="1" id="KW-0732">Signal</keyword>
<dbReference type="WBParaSite" id="PTRK_0000962300.1">
    <property type="protein sequence ID" value="PTRK_0000962300.1"/>
    <property type="gene ID" value="PTRK_0000962300"/>
</dbReference>
<dbReference type="STRING" id="131310.A0A0N4ZM64"/>
<reference evidence="3" key="1">
    <citation type="submission" date="2017-02" db="UniProtKB">
        <authorList>
            <consortium name="WormBaseParasite"/>
        </authorList>
    </citation>
    <scope>IDENTIFICATION</scope>
</reference>
<dbReference type="GO" id="GO:0005615">
    <property type="term" value="C:extracellular space"/>
    <property type="evidence" value="ECO:0007669"/>
    <property type="project" value="TreeGrafter"/>
</dbReference>
<dbReference type="AlphaFoldDB" id="A0A0N4ZM64"/>
<proteinExistence type="predicted"/>
<dbReference type="InterPro" id="IPR004245">
    <property type="entry name" value="DUF229"/>
</dbReference>
<dbReference type="PANTHER" id="PTHR10974">
    <property type="entry name" value="FI08016P-RELATED"/>
    <property type="match status" value="1"/>
</dbReference>
<dbReference type="CDD" id="cd16021">
    <property type="entry name" value="ALP_like"/>
    <property type="match status" value="1"/>
</dbReference>
<organism evidence="2 3">
    <name type="scientific">Parastrongyloides trichosuri</name>
    <name type="common">Possum-specific nematode worm</name>
    <dbReference type="NCBI Taxonomy" id="131310"/>
    <lineage>
        <taxon>Eukaryota</taxon>
        <taxon>Metazoa</taxon>
        <taxon>Ecdysozoa</taxon>
        <taxon>Nematoda</taxon>
        <taxon>Chromadorea</taxon>
        <taxon>Rhabditida</taxon>
        <taxon>Tylenchina</taxon>
        <taxon>Panagrolaimomorpha</taxon>
        <taxon>Strongyloidoidea</taxon>
        <taxon>Strongyloididae</taxon>
        <taxon>Parastrongyloides</taxon>
    </lineage>
</organism>
<dbReference type="Proteomes" id="UP000038045">
    <property type="component" value="Unplaced"/>
</dbReference>
<evidence type="ECO:0000313" key="3">
    <source>
        <dbReference type="WBParaSite" id="PTRK_0000962300.1"/>
    </source>
</evidence>
<keyword evidence="2" id="KW-1185">Reference proteome</keyword>
<accession>A0A0N4ZM64</accession>
<name>A0A0N4ZM64_PARTI</name>
<dbReference type="Pfam" id="PF02995">
    <property type="entry name" value="DUF229"/>
    <property type="match status" value="1"/>
</dbReference>
<feature type="signal peptide" evidence="1">
    <location>
        <begin position="1"/>
        <end position="17"/>
    </location>
</feature>
<evidence type="ECO:0000256" key="1">
    <source>
        <dbReference type="SAM" id="SignalP"/>
    </source>
</evidence>
<dbReference type="PANTHER" id="PTHR10974:SF75">
    <property type="entry name" value="SULFATASE DOMAIN-CONTAINING PROTEIN"/>
    <property type="match status" value="1"/>
</dbReference>
<sequence length="667" mass="79296">MIFIFLFLLFYIIRSESYFNDTYENEYVSQSLDFESAIKRLKNISTASGCVYKEYPVKNNYHEFIRPHRSPPCVNTFINNFVTFKKGILNYLTNTNLYFCKYQCNYPKGEWEITFGKWKEIRGAKPKCDVFEVQCYDILFKQIIFRDIYIQIYKLKEKPVEKVTFLKDDYPVEQIKNIYNVHVIILDAVSHYNLLRGLKNTKKYLEKEYSGVVFKRNNKVGPNSRPNGSAFLLNTRYQDLKDFSSLKEVLPSDFELNGDDGCKSPLDKYPYIAKYYKQLNYTVYNGEDAQETVFTGTECKGFKHQIPHHTLRPYTLRLFHPKYKANGNFMMNHNAKCMKSIEYQFKHLTRFMKTYKDFKQFTTTWITHLSHEYMTGHYEYDGYFKNFFQRNKELFDKSFLIFMSDHGFRLGEYRYTEQGTFEDKNPFLIITVPKNLRNNDSEVISNLKANSNKHTSHFDIYATMLDIATEGSKSKFKNMSSFNLTSIMKSDKIKGVSLLREIVQNRTCYEMGINSEYCLCREEFVTYDQSIIDSIYTDQNVFFYSDIVINTLKNNFLGELKRKLFMGDIQKYCVELRENVDGIFDLEYAYTNDKKIVFHLRMEVLPKGIFEAYFDEYGEISSNTIERIDKYSKYSEACLPTHPQRMFCHCKKRKVIKSNLKHIFFKI</sequence>
<protein>
    <submittedName>
        <fullName evidence="3">Sulfatase domain-containing protein</fullName>
    </submittedName>
</protein>
<dbReference type="SUPFAM" id="SSF53649">
    <property type="entry name" value="Alkaline phosphatase-like"/>
    <property type="match status" value="1"/>
</dbReference>